<evidence type="ECO:0000313" key="2">
    <source>
        <dbReference type="Proteomes" id="UP000035287"/>
    </source>
</evidence>
<name>A0A0G3XHN7_9SPHN</name>
<dbReference type="KEGG" id="cna:AB433_13275"/>
<proteinExistence type="predicted"/>
<dbReference type="PATRIC" id="fig|1348774.3.peg.2790"/>
<keyword evidence="2" id="KW-1185">Reference proteome</keyword>
<accession>A0A0G3XHN7</accession>
<organism evidence="1 2">
    <name type="scientific">Croceicoccus naphthovorans</name>
    <dbReference type="NCBI Taxonomy" id="1348774"/>
    <lineage>
        <taxon>Bacteria</taxon>
        <taxon>Pseudomonadati</taxon>
        <taxon>Pseudomonadota</taxon>
        <taxon>Alphaproteobacteria</taxon>
        <taxon>Sphingomonadales</taxon>
        <taxon>Erythrobacteraceae</taxon>
        <taxon>Croceicoccus</taxon>
    </lineage>
</organism>
<dbReference type="OrthoDB" id="7207054at2"/>
<dbReference type="Pfam" id="PF21001">
    <property type="entry name" value="YqiJ_N"/>
    <property type="match status" value="1"/>
</dbReference>
<dbReference type="InterPro" id="IPR010840">
    <property type="entry name" value="YqiJ_OB"/>
</dbReference>
<dbReference type="InterPro" id="IPR048376">
    <property type="entry name" value="YqiJ_N"/>
</dbReference>
<protein>
    <submittedName>
        <fullName evidence="1">Uncharacterized protein</fullName>
    </submittedName>
</protein>
<sequence>MDILAPHNTPFAVALAFLLLLLIVQLIGLGDFGPDFDGDVDVDGADGADLMGGLASLIGLDRLPLVAWLALFCASFGLLGLSIQQLLDGLIGAPLPALPATAMGVIAALPATGILARPLARIWPRDETTAVSIDELLGRRGTISIGTARRGSPARAQVTDRFGQSHNVMVEPHEDAIEFIEGDEVMLVRREDQVFFAIGGSEPFRLTH</sequence>
<dbReference type="RefSeq" id="WP_047821624.1">
    <property type="nucleotide sequence ID" value="NZ_CP011770.1"/>
</dbReference>
<reference evidence="1 2" key="1">
    <citation type="submission" date="2015-06" db="EMBL/GenBank/DDBJ databases">
        <authorList>
            <person name="Zeng Y."/>
            <person name="Huang Y."/>
        </authorList>
    </citation>
    <scope>NUCLEOTIDE SEQUENCE [LARGE SCALE GENOMIC DNA]</scope>
    <source>
        <strain evidence="1 2">PQ-2</strain>
    </source>
</reference>
<evidence type="ECO:0000313" key="1">
    <source>
        <dbReference type="EMBL" id="AKM10717.1"/>
    </source>
</evidence>
<dbReference type="AlphaFoldDB" id="A0A0G3XHN7"/>
<dbReference type="Pfam" id="PF07290">
    <property type="entry name" value="YqiJ_OB"/>
    <property type="match status" value="1"/>
</dbReference>
<gene>
    <name evidence="1" type="ORF">AB433_13275</name>
</gene>
<dbReference type="Proteomes" id="UP000035287">
    <property type="component" value="Chromosome"/>
</dbReference>
<dbReference type="EMBL" id="CP011770">
    <property type="protein sequence ID" value="AKM10717.1"/>
    <property type="molecule type" value="Genomic_DNA"/>
</dbReference>
<dbReference type="STRING" id="1348774.AB433_13275"/>